<evidence type="ECO:0000259" key="5">
    <source>
        <dbReference type="PROSITE" id="PS50931"/>
    </source>
</evidence>
<dbReference type="Gene3D" id="1.10.10.10">
    <property type="entry name" value="Winged helix-like DNA-binding domain superfamily/Winged helix DNA-binding domain"/>
    <property type="match status" value="1"/>
</dbReference>
<dbReference type="Proteomes" id="UP000199341">
    <property type="component" value="Unassembled WGS sequence"/>
</dbReference>
<keyword evidence="2" id="KW-0805">Transcription regulation</keyword>
<dbReference type="FunFam" id="1.10.10.10:FF:000001">
    <property type="entry name" value="LysR family transcriptional regulator"/>
    <property type="match status" value="1"/>
</dbReference>
<keyword evidence="3 6" id="KW-0238">DNA-binding</keyword>
<dbReference type="AlphaFoldDB" id="A0A1H0MUI6"/>
<dbReference type="GO" id="GO:0003700">
    <property type="term" value="F:DNA-binding transcription factor activity"/>
    <property type="evidence" value="ECO:0007669"/>
    <property type="project" value="InterPro"/>
</dbReference>
<dbReference type="PROSITE" id="PS50931">
    <property type="entry name" value="HTH_LYSR"/>
    <property type="match status" value="1"/>
</dbReference>
<evidence type="ECO:0000256" key="3">
    <source>
        <dbReference type="ARBA" id="ARBA00023125"/>
    </source>
</evidence>
<dbReference type="EMBL" id="FNIE01000013">
    <property type="protein sequence ID" value="SDO84044.1"/>
    <property type="molecule type" value="Genomic_DNA"/>
</dbReference>
<reference evidence="6 7" key="1">
    <citation type="submission" date="2016-10" db="EMBL/GenBank/DDBJ databases">
        <authorList>
            <person name="de Groot N.N."/>
        </authorList>
    </citation>
    <scope>NUCLEOTIDE SEQUENCE [LARGE SCALE GENOMIC DNA]</scope>
    <source>
        <strain evidence="6 7">CGMCC 4.2022</strain>
    </source>
</reference>
<gene>
    <name evidence="6" type="ORF">SAMN05216259_113100</name>
</gene>
<comment type="similarity">
    <text evidence="1">Belongs to the LysR transcriptional regulatory family.</text>
</comment>
<feature type="domain" description="HTH lysR-type" evidence="5">
    <location>
        <begin position="1"/>
        <end position="53"/>
    </location>
</feature>
<dbReference type="Pfam" id="PF00126">
    <property type="entry name" value="HTH_1"/>
    <property type="match status" value="1"/>
</dbReference>
<proteinExistence type="inferred from homology"/>
<evidence type="ECO:0000256" key="4">
    <source>
        <dbReference type="ARBA" id="ARBA00023163"/>
    </source>
</evidence>
<dbReference type="STRING" id="310781.SAMN05216259_113100"/>
<dbReference type="InterPro" id="IPR036390">
    <property type="entry name" value="WH_DNA-bd_sf"/>
</dbReference>
<accession>A0A1H0MUI6</accession>
<dbReference type="PRINTS" id="PR00039">
    <property type="entry name" value="HTHLYSR"/>
</dbReference>
<evidence type="ECO:0000256" key="1">
    <source>
        <dbReference type="ARBA" id="ARBA00009437"/>
    </source>
</evidence>
<dbReference type="SUPFAM" id="SSF46785">
    <property type="entry name" value="Winged helix' DNA-binding domain"/>
    <property type="match status" value="1"/>
</dbReference>
<dbReference type="PANTHER" id="PTHR30346">
    <property type="entry name" value="TRANSCRIPTIONAL DUAL REGULATOR HCAR-RELATED"/>
    <property type="match status" value="1"/>
</dbReference>
<dbReference type="GO" id="GO:0003677">
    <property type="term" value="F:DNA binding"/>
    <property type="evidence" value="ECO:0007669"/>
    <property type="project" value="UniProtKB-KW"/>
</dbReference>
<name>A0A1H0MUI6_9ACTN</name>
<keyword evidence="4" id="KW-0804">Transcription</keyword>
<dbReference type="PANTHER" id="PTHR30346:SF28">
    <property type="entry name" value="HTH-TYPE TRANSCRIPTIONAL REGULATOR CYNR"/>
    <property type="match status" value="1"/>
</dbReference>
<sequence>MRYFVAVAQELHFGRAAMRVHISGPALSQQIIALERDLGAQLFVRDRRTVQLTAAGEALLEDARRMLALADDARRRVRRTAAEAAPLRLGYVSWLPQEAGSGLGVPLRIDEWVLPSHVQADRVAEGSLDLALAWLPAAGAARRGLAAHLVRAEALTACAPGAGSGEAVPAAGLTVLVDTDEWAWSSWNAFAAEFAADTGAALARIDDGGVTGEAFYGHVRQLGGPVLGSPKRHLAVMPPTLARRPIAAPTPVWTWSLLHRADDDRPAVRTATAAFLALSRAHAWPTPPPAPFWLPADDPHRAVLTSVS</sequence>
<organism evidence="6 7">
    <name type="scientific">Actinacidiphila guanduensis</name>
    <dbReference type="NCBI Taxonomy" id="310781"/>
    <lineage>
        <taxon>Bacteria</taxon>
        <taxon>Bacillati</taxon>
        <taxon>Actinomycetota</taxon>
        <taxon>Actinomycetes</taxon>
        <taxon>Kitasatosporales</taxon>
        <taxon>Streptomycetaceae</taxon>
        <taxon>Actinacidiphila</taxon>
    </lineage>
</organism>
<dbReference type="InterPro" id="IPR000847">
    <property type="entry name" value="LysR_HTH_N"/>
</dbReference>
<evidence type="ECO:0000313" key="7">
    <source>
        <dbReference type="Proteomes" id="UP000199341"/>
    </source>
</evidence>
<dbReference type="InterPro" id="IPR036388">
    <property type="entry name" value="WH-like_DNA-bd_sf"/>
</dbReference>
<evidence type="ECO:0000256" key="2">
    <source>
        <dbReference type="ARBA" id="ARBA00023015"/>
    </source>
</evidence>
<evidence type="ECO:0000313" key="6">
    <source>
        <dbReference type="EMBL" id="SDO84044.1"/>
    </source>
</evidence>
<protein>
    <submittedName>
        <fullName evidence="6">DNA-binding transcriptional regulator, LysR family</fullName>
    </submittedName>
</protein>
<dbReference type="GO" id="GO:0032993">
    <property type="term" value="C:protein-DNA complex"/>
    <property type="evidence" value="ECO:0007669"/>
    <property type="project" value="TreeGrafter"/>
</dbReference>
<keyword evidence="7" id="KW-1185">Reference proteome</keyword>